<accession>A0A077MBT8</accession>
<dbReference type="CDD" id="cd03230">
    <property type="entry name" value="ABC_DR_subfamily_A"/>
    <property type="match status" value="1"/>
</dbReference>
<sequence length="238" mass="25349">MPATPAIEVRDLVKSYAATRALDGATWSARAGRVTAVLGPNGAGKSTTIECLQGLQRPDSGIARVLGEDPWGAPAEHRARVGLMLQDGGLPSMTTPPTLLTHLAGMYADPADPAALTKRLGIDEFARTIVRRLSGGQRQRVALAAALVGRPDVLFLDEPTAGMDPHTRLDVWDIVREQADGGVAVVLATHSFDEADRVADDIVFMDRGRVRAFGPRSEVAGAKSLEDVYFSLTGRGER</sequence>
<evidence type="ECO:0000256" key="3">
    <source>
        <dbReference type="ARBA" id="ARBA00022741"/>
    </source>
</evidence>
<keyword evidence="8" id="KW-1185">Reference proteome</keyword>
<dbReference type="AlphaFoldDB" id="A0A077MBT8"/>
<evidence type="ECO:0000256" key="1">
    <source>
        <dbReference type="ARBA" id="ARBA00004202"/>
    </source>
</evidence>
<gene>
    <name evidence="7" type="ORF">BN13_360001</name>
</gene>
<keyword evidence="2" id="KW-0813">Transport</keyword>
<evidence type="ECO:0000313" key="7">
    <source>
        <dbReference type="EMBL" id="CCI53315.1"/>
    </source>
</evidence>
<comment type="subcellular location">
    <subcellularLocation>
        <location evidence="1">Cell membrane</location>
        <topology evidence="1">Peripheral membrane protein</topology>
    </subcellularLocation>
</comment>
<comment type="caution">
    <text evidence="7">The sequence shown here is derived from an EMBL/GenBank/DDBJ whole genome shotgun (WGS) entry which is preliminary data.</text>
</comment>
<dbReference type="InterPro" id="IPR003593">
    <property type="entry name" value="AAA+_ATPase"/>
</dbReference>
<dbReference type="PROSITE" id="PS00211">
    <property type="entry name" value="ABC_TRANSPORTER_1"/>
    <property type="match status" value="1"/>
</dbReference>
<keyword evidence="3" id="KW-0547">Nucleotide-binding</keyword>
<reference evidence="7 8" key="1">
    <citation type="journal article" date="2013" name="ISME J.">
        <title>A metabolic model for members of the genus Tetrasphaera involved in enhanced biological phosphorus removal.</title>
        <authorList>
            <person name="Kristiansen R."/>
            <person name="Nguyen H.T.T."/>
            <person name="Saunders A.M."/>
            <person name="Nielsen J.L."/>
            <person name="Wimmer R."/>
            <person name="Le V.Q."/>
            <person name="McIlroy S.J."/>
            <person name="Petrovski S."/>
            <person name="Seviour R.J."/>
            <person name="Calteau A."/>
            <person name="Nielsen K.L."/>
            <person name="Nielsen P.H."/>
        </authorList>
    </citation>
    <scope>NUCLEOTIDE SEQUENCE [LARGE SCALE GENOMIC DNA]</scope>
    <source>
        <strain evidence="7 8">Ben 74</strain>
    </source>
</reference>
<evidence type="ECO:0000313" key="8">
    <source>
        <dbReference type="Proteomes" id="UP000035720"/>
    </source>
</evidence>
<evidence type="ECO:0000256" key="5">
    <source>
        <dbReference type="ARBA" id="ARBA00023251"/>
    </source>
</evidence>
<dbReference type="InterPro" id="IPR050763">
    <property type="entry name" value="ABC_transporter_ATP-binding"/>
</dbReference>
<dbReference type="PANTHER" id="PTHR42711:SF16">
    <property type="entry name" value="ABC TRANSPORTER ATP-BINDING PROTEIN"/>
    <property type="match status" value="1"/>
</dbReference>
<dbReference type="SUPFAM" id="SSF52540">
    <property type="entry name" value="P-loop containing nucleoside triphosphate hydrolases"/>
    <property type="match status" value="1"/>
</dbReference>
<proteinExistence type="predicted"/>
<dbReference type="Proteomes" id="UP000035720">
    <property type="component" value="Unassembled WGS sequence"/>
</dbReference>
<dbReference type="STRING" id="1193518.BN13_360001"/>
<dbReference type="GO" id="GO:0046677">
    <property type="term" value="P:response to antibiotic"/>
    <property type="evidence" value="ECO:0007669"/>
    <property type="project" value="UniProtKB-KW"/>
</dbReference>
<dbReference type="Pfam" id="PF00005">
    <property type="entry name" value="ABC_tran"/>
    <property type="match status" value="1"/>
</dbReference>
<evidence type="ECO:0000256" key="2">
    <source>
        <dbReference type="ARBA" id="ARBA00022448"/>
    </source>
</evidence>
<dbReference type="OrthoDB" id="9804819at2"/>
<name>A0A077MBT8_9MICO</name>
<evidence type="ECO:0000259" key="6">
    <source>
        <dbReference type="PROSITE" id="PS50893"/>
    </source>
</evidence>
<dbReference type="GO" id="GO:0016887">
    <property type="term" value="F:ATP hydrolysis activity"/>
    <property type="evidence" value="ECO:0007669"/>
    <property type="project" value="InterPro"/>
</dbReference>
<keyword evidence="4" id="KW-0067">ATP-binding</keyword>
<dbReference type="PROSITE" id="PS50893">
    <property type="entry name" value="ABC_TRANSPORTER_2"/>
    <property type="match status" value="1"/>
</dbReference>
<organism evidence="7 8">
    <name type="scientific">Nostocoides jenkinsii Ben 74</name>
    <dbReference type="NCBI Taxonomy" id="1193518"/>
    <lineage>
        <taxon>Bacteria</taxon>
        <taxon>Bacillati</taxon>
        <taxon>Actinomycetota</taxon>
        <taxon>Actinomycetes</taxon>
        <taxon>Micrococcales</taxon>
        <taxon>Intrasporangiaceae</taxon>
        <taxon>Nostocoides</taxon>
    </lineage>
</organism>
<dbReference type="SMART" id="SM00382">
    <property type="entry name" value="AAA"/>
    <property type="match status" value="1"/>
</dbReference>
<keyword evidence="5" id="KW-0046">Antibiotic resistance</keyword>
<dbReference type="RefSeq" id="WP_048545556.1">
    <property type="nucleotide sequence ID" value="NZ_HF571038.1"/>
</dbReference>
<dbReference type="InterPro" id="IPR003439">
    <property type="entry name" value="ABC_transporter-like_ATP-bd"/>
</dbReference>
<dbReference type="InterPro" id="IPR027417">
    <property type="entry name" value="P-loop_NTPase"/>
</dbReference>
<protein>
    <submittedName>
        <fullName evidence="7">ABC-type multidrug transport system ATPase componen</fullName>
    </submittedName>
</protein>
<feature type="domain" description="ABC transporter" evidence="6">
    <location>
        <begin position="7"/>
        <end position="232"/>
    </location>
</feature>
<dbReference type="Gene3D" id="3.40.50.300">
    <property type="entry name" value="P-loop containing nucleotide triphosphate hydrolases"/>
    <property type="match status" value="1"/>
</dbReference>
<dbReference type="EMBL" id="CAJC01000146">
    <property type="protein sequence ID" value="CCI53315.1"/>
    <property type="molecule type" value="Genomic_DNA"/>
</dbReference>
<dbReference type="PANTHER" id="PTHR42711">
    <property type="entry name" value="ABC TRANSPORTER ATP-BINDING PROTEIN"/>
    <property type="match status" value="1"/>
</dbReference>
<dbReference type="GO" id="GO:0005524">
    <property type="term" value="F:ATP binding"/>
    <property type="evidence" value="ECO:0007669"/>
    <property type="project" value="UniProtKB-KW"/>
</dbReference>
<evidence type="ECO:0000256" key="4">
    <source>
        <dbReference type="ARBA" id="ARBA00022840"/>
    </source>
</evidence>
<dbReference type="InterPro" id="IPR017871">
    <property type="entry name" value="ABC_transporter-like_CS"/>
</dbReference>
<dbReference type="GO" id="GO:0005886">
    <property type="term" value="C:plasma membrane"/>
    <property type="evidence" value="ECO:0007669"/>
    <property type="project" value="UniProtKB-SubCell"/>
</dbReference>